<evidence type="ECO:0000313" key="1">
    <source>
        <dbReference type="EMBL" id="MES1918671.1"/>
    </source>
</evidence>
<comment type="caution">
    <text evidence="1">The sequence shown here is derived from an EMBL/GenBank/DDBJ whole genome shotgun (WGS) entry which is preliminary data.</text>
</comment>
<dbReference type="EMBL" id="JBDODL010000104">
    <property type="protein sequence ID" value="MES1918671.1"/>
    <property type="molecule type" value="Genomic_DNA"/>
</dbReference>
<dbReference type="Proteomes" id="UP001439008">
    <property type="component" value="Unassembled WGS sequence"/>
</dbReference>
<organism evidence="1 2">
    <name type="scientific">Bonamia ostreae</name>
    <dbReference type="NCBI Taxonomy" id="126728"/>
    <lineage>
        <taxon>Eukaryota</taxon>
        <taxon>Sar</taxon>
        <taxon>Rhizaria</taxon>
        <taxon>Endomyxa</taxon>
        <taxon>Ascetosporea</taxon>
        <taxon>Haplosporida</taxon>
        <taxon>Bonamia</taxon>
    </lineage>
</organism>
<proteinExistence type="predicted"/>
<name>A0ABV2AG70_9EUKA</name>
<gene>
    <name evidence="1" type="ORF">MHBO_000605</name>
</gene>
<sequence length="110" mass="13021">MLYCMFGETSNTSLVPIDREGNFYRGNSLDLIAKRDKDFVFSTEEEGLKDFASLVNACMKIKPKYRIDIDSIEDLKQINFFEEDIETDAAIFEDEIKEFLERRKNFFMLY</sequence>
<evidence type="ECO:0000313" key="2">
    <source>
        <dbReference type="Proteomes" id="UP001439008"/>
    </source>
</evidence>
<accession>A0ABV2AG70</accession>
<reference evidence="1 2" key="1">
    <citation type="journal article" date="2024" name="BMC Biol.">
        <title>Comparative genomics of Ascetosporea gives new insight into the evolutionary basis for animal parasitism in Rhizaria.</title>
        <authorList>
            <person name="Hiltunen Thoren M."/>
            <person name="Onut-Brannstrom I."/>
            <person name="Alfjorden A."/>
            <person name="Peckova H."/>
            <person name="Swords F."/>
            <person name="Hooper C."/>
            <person name="Holzer A.S."/>
            <person name="Bass D."/>
            <person name="Burki F."/>
        </authorList>
    </citation>
    <scope>NUCLEOTIDE SEQUENCE [LARGE SCALE GENOMIC DNA]</scope>
    <source>
        <strain evidence="1">20-A016</strain>
    </source>
</reference>
<keyword evidence="2" id="KW-1185">Reference proteome</keyword>
<protein>
    <submittedName>
        <fullName evidence="1">Uncharacterized protein</fullName>
    </submittedName>
</protein>